<sequence>MKVTTLIPVLALASTLASAAPYQPHTGNDLDHDTFKSVIPSGNGNRHDHRGYGGDGDGAWTHHSGAGIEPRNANDDDNDVLKRAADPFYSIHPDTNSKAPQRGNIMSHFAKGYGFGHGPVVQTTRPKGKIGRREAMAEPEPEPQPEALAEPEAAPASAPELKVRAVAGFKNNNGKKGKTPTAHDLCDARHMVCPGLQSKFYGMYGIFQNTKRWIQKVR</sequence>
<protein>
    <submittedName>
        <fullName evidence="3">Uncharacterized protein</fullName>
    </submittedName>
</protein>
<feature type="region of interest" description="Disordered" evidence="1">
    <location>
        <begin position="131"/>
        <end position="155"/>
    </location>
</feature>
<dbReference type="HOGENOM" id="CLU_1266717_0_0_1"/>
<organism evidence="3 4">
    <name type="scientific">Capronia coronata CBS 617.96</name>
    <dbReference type="NCBI Taxonomy" id="1182541"/>
    <lineage>
        <taxon>Eukaryota</taxon>
        <taxon>Fungi</taxon>
        <taxon>Dikarya</taxon>
        <taxon>Ascomycota</taxon>
        <taxon>Pezizomycotina</taxon>
        <taxon>Eurotiomycetes</taxon>
        <taxon>Chaetothyriomycetidae</taxon>
        <taxon>Chaetothyriales</taxon>
        <taxon>Herpotrichiellaceae</taxon>
        <taxon>Capronia</taxon>
    </lineage>
</organism>
<proteinExistence type="predicted"/>
<dbReference type="EMBL" id="AMWN01000003">
    <property type="protein sequence ID" value="EXJ91367.1"/>
    <property type="molecule type" value="Genomic_DNA"/>
</dbReference>
<dbReference type="AlphaFoldDB" id="W9YEU2"/>
<feature type="compositionally biased region" description="Low complexity" evidence="1">
    <location>
        <begin position="145"/>
        <end position="155"/>
    </location>
</feature>
<dbReference type="RefSeq" id="XP_007723561.1">
    <property type="nucleotide sequence ID" value="XM_007725371.1"/>
</dbReference>
<feature type="region of interest" description="Disordered" evidence="1">
    <location>
        <begin position="25"/>
        <end position="79"/>
    </location>
</feature>
<dbReference type="OrthoDB" id="10596416at2759"/>
<evidence type="ECO:0000256" key="2">
    <source>
        <dbReference type="SAM" id="SignalP"/>
    </source>
</evidence>
<dbReference type="Proteomes" id="UP000019484">
    <property type="component" value="Unassembled WGS sequence"/>
</dbReference>
<evidence type="ECO:0000313" key="4">
    <source>
        <dbReference type="Proteomes" id="UP000019484"/>
    </source>
</evidence>
<name>W9YEU2_9EURO</name>
<reference evidence="3 4" key="1">
    <citation type="submission" date="2013-03" db="EMBL/GenBank/DDBJ databases">
        <title>The Genome Sequence of Capronia coronata CBS 617.96.</title>
        <authorList>
            <consortium name="The Broad Institute Genomics Platform"/>
            <person name="Cuomo C."/>
            <person name="de Hoog S."/>
            <person name="Gorbushina A."/>
            <person name="Walker B."/>
            <person name="Young S.K."/>
            <person name="Zeng Q."/>
            <person name="Gargeya S."/>
            <person name="Fitzgerald M."/>
            <person name="Haas B."/>
            <person name="Abouelleil A."/>
            <person name="Allen A.W."/>
            <person name="Alvarado L."/>
            <person name="Arachchi H.M."/>
            <person name="Berlin A.M."/>
            <person name="Chapman S.B."/>
            <person name="Gainer-Dewar J."/>
            <person name="Goldberg J."/>
            <person name="Griggs A."/>
            <person name="Gujja S."/>
            <person name="Hansen M."/>
            <person name="Howarth C."/>
            <person name="Imamovic A."/>
            <person name="Ireland A."/>
            <person name="Larimer J."/>
            <person name="McCowan C."/>
            <person name="Murphy C."/>
            <person name="Pearson M."/>
            <person name="Poon T.W."/>
            <person name="Priest M."/>
            <person name="Roberts A."/>
            <person name="Saif S."/>
            <person name="Shea T."/>
            <person name="Sisk P."/>
            <person name="Sykes S."/>
            <person name="Wortman J."/>
            <person name="Nusbaum C."/>
            <person name="Birren B."/>
        </authorList>
    </citation>
    <scope>NUCLEOTIDE SEQUENCE [LARGE SCALE GENOMIC DNA]</scope>
    <source>
        <strain evidence="3 4">CBS 617.96</strain>
    </source>
</reference>
<dbReference type="GeneID" id="19159360"/>
<evidence type="ECO:0000256" key="1">
    <source>
        <dbReference type="SAM" id="MobiDB-lite"/>
    </source>
</evidence>
<feature type="chain" id="PRO_5004934548" evidence="2">
    <location>
        <begin position="20"/>
        <end position="218"/>
    </location>
</feature>
<gene>
    <name evidence="3" type="ORF">A1O1_04479</name>
</gene>
<keyword evidence="2" id="KW-0732">Signal</keyword>
<evidence type="ECO:0000313" key="3">
    <source>
        <dbReference type="EMBL" id="EXJ91367.1"/>
    </source>
</evidence>
<keyword evidence="4" id="KW-1185">Reference proteome</keyword>
<comment type="caution">
    <text evidence="3">The sequence shown here is derived from an EMBL/GenBank/DDBJ whole genome shotgun (WGS) entry which is preliminary data.</text>
</comment>
<accession>W9YEU2</accession>
<feature type="signal peptide" evidence="2">
    <location>
        <begin position="1"/>
        <end position="19"/>
    </location>
</feature>